<dbReference type="AlphaFoldDB" id="A0A498JXU9"/>
<feature type="compositionally biased region" description="Polar residues" evidence="7">
    <location>
        <begin position="301"/>
        <end position="314"/>
    </location>
</feature>
<organism evidence="9 10">
    <name type="scientific">Malus domestica</name>
    <name type="common">Apple</name>
    <name type="synonym">Pyrus malus</name>
    <dbReference type="NCBI Taxonomy" id="3750"/>
    <lineage>
        <taxon>Eukaryota</taxon>
        <taxon>Viridiplantae</taxon>
        <taxon>Streptophyta</taxon>
        <taxon>Embryophyta</taxon>
        <taxon>Tracheophyta</taxon>
        <taxon>Spermatophyta</taxon>
        <taxon>Magnoliopsida</taxon>
        <taxon>eudicotyledons</taxon>
        <taxon>Gunneridae</taxon>
        <taxon>Pentapetalae</taxon>
        <taxon>rosids</taxon>
        <taxon>fabids</taxon>
        <taxon>Rosales</taxon>
        <taxon>Rosaceae</taxon>
        <taxon>Amygdaloideae</taxon>
        <taxon>Maleae</taxon>
        <taxon>Malus</taxon>
    </lineage>
</organism>
<dbReference type="SMART" id="SM00380">
    <property type="entry name" value="AP2"/>
    <property type="match status" value="1"/>
</dbReference>
<dbReference type="CDD" id="cd00018">
    <property type="entry name" value="AP2"/>
    <property type="match status" value="1"/>
</dbReference>
<dbReference type="GO" id="GO:0005634">
    <property type="term" value="C:nucleus"/>
    <property type="evidence" value="ECO:0007669"/>
    <property type="project" value="UniProtKB-SubCell"/>
</dbReference>
<proteinExistence type="inferred from homology"/>
<dbReference type="PRINTS" id="PR00367">
    <property type="entry name" value="ETHRSPELEMNT"/>
</dbReference>
<dbReference type="GO" id="GO:0009873">
    <property type="term" value="P:ethylene-activated signaling pathway"/>
    <property type="evidence" value="ECO:0007669"/>
    <property type="project" value="InterPro"/>
</dbReference>
<dbReference type="GO" id="GO:0003700">
    <property type="term" value="F:DNA-binding transcription factor activity"/>
    <property type="evidence" value="ECO:0007669"/>
    <property type="project" value="InterPro"/>
</dbReference>
<keyword evidence="5" id="KW-0539">Nucleus</keyword>
<sequence>MCLLKVANQRSSGGGGQYDRFGSQNDSTDVTAVDIDNINYGGVGLESPPPYHQQHVSLSTPTMFLGYSQAATEMSAMVSALTHVVSGQRGSDSWGHVGSGGVTSSFGQLYSSSFPSASPLSAAFSSSASPGSHNWVGQKRGREEDLDSASASASAQTQFMESGNRAFRGGYSDYRGTQSESPSGGASATVTEESTNFSTATVSATTAVPTTPSSTESVSFEETGERKRRYRGVRQRPWGKWAAEIRDPHKAARVWLGTFDTAEAAARAYDEAALRFRGNRAKLNFPENVRLVQPPPPPPTLQTFNSNSRPTQYAQPLQPPPLPQPPQQQLYHSQPAFQPSSDLLRDYFDYSQLLQSSADFHPQQQQQQQPSSLLQKMYYNSQLASLQSSFLQPASASTPSSALPSSASSSASFPLFFSEQNQQMGFFRQPQNPNQGGPSDFQAPSWSHSGNNPSSSS</sequence>
<feature type="region of interest" description="Disordered" evidence="7">
    <location>
        <begin position="422"/>
        <end position="457"/>
    </location>
</feature>
<dbReference type="Proteomes" id="UP000290289">
    <property type="component" value="Chromosome 5"/>
</dbReference>
<gene>
    <name evidence="9" type="ORF">DVH24_037749</name>
</gene>
<evidence type="ECO:0000313" key="9">
    <source>
        <dbReference type="EMBL" id="RXI00201.1"/>
    </source>
</evidence>
<dbReference type="EMBL" id="RDQH01000331">
    <property type="protein sequence ID" value="RXI00201.1"/>
    <property type="molecule type" value="Genomic_DNA"/>
</dbReference>
<evidence type="ECO:0000256" key="3">
    <source>
        <dbReference type="ARBA" id="ARBA00023125"/>
    </source>
</evidence>
<comment type="subcellular location">
    <subcellularLocation>
        <location evidence="1">Nucleus</location>
    </subcellularLocation>
</comment>
<feature type="compositionally biased region" description="Polar residues" evidence="7">
    <location>
        <begin position="422"/>
        <end position="437"/>
    </location>
</feature>
<dbReference type="FunFam" id="3.30.730.10:FF:000001">
    <property type="entry name" value="Ethylene-responsive transcription factor 2"/>
    <property type="match status" value="1"/>
</dbReference>
<dbReference type="OrthoDB" id="1930739at2759"/>
<evidence type="ECO:0000256" key="1">
    <source>
        <dbReference type="ARBA" id="ARBA00004123"/>
    </source>
</evidence>
<comment type="caution">
    <text evidence="9">The sequence shown here is derived from an EMBL/GenBank/DDBJ whole genome shotgun (WGS) entry which is preliminary data.</text>
</comment>
<accession>A0A498JXU9</accession>
<evidence type="ECO:0000256" key="5">
    <source>
        <dbReference type="ARBA" id="ARBA00023242"/>
    </source>
</evidence>
<feature type="domain" description="AP2/ERF" evidence="8">
    <location>
        <begin position="229"/>
        <end position="286"/>
    </location>
</feature>
<dbReference type="Pfam" id="PF00847">
    <property type="entry name" value="AP2"/>
    <property type="match status" value="1"/>
</dbReference>
<evidence type="ECO:0000313" key="10">
    <source>
        <dbReference type="Proteomes" id="UP000290289"/>
    </source>
</evidence>
<feature type="compositionally biased region" description="Low complexity" evidence="7">
    <location>
        <begin position="121"/>
        <end position="132"/>
    </location>
</feature>
<comment type="similarity">
    <text evidence="6">Belongs to the AP2/ERF transcription factor family. ERF subfamily.</text>
</comment>
<dbReference type="Gene3D" id="3.30.730.10">
    <property type="entry name" value="AP2/ERF domain"/>
    <property type="match status" value="1"/>
</dbReference>
<dbReference type="GO" id="GO:0003677">
    <property type="term" value="F:DNA binding"/>
    <property type="evidence" value="ECO:0007669"/>
    <property type="project" value="UniProtKB-KW"/>
</dbReference>
<feature type="compositionally biased region" description="Pro residues" evidence="7">
    <location>
        <begin position="317"/>
        <end position="326"/>
    </location>
</feature>
<keyword evidence="10" id="KW-1185">Reference proteome</keyword>
<dbReference type="InterPro" id="IPR044808">
    <property type="entry name" value="ERF_plant"/>
</dbReference>
<evidence type="ECO:0000256" key="6">
    <source>
        <dbReference type="ARBA" id="ARBA00024343"/>
    </source>
</evidence>
<evidence type="ECO:0000256" key="7">
    <source>
        <dbReference type="SAM" id="MobiDB-lite"/>
    </source>
</evidence>
<dbReference type="SUPFAM" id="SSF54171">
    <property type="entry name" value="DNA-binding domain"/>
    <property type="match status" value="1"/>
</dbReference>
<feature type="compositionally biased region" description="Polar residues" evidence="7">
    <location>
        <begin position="175"/>
        <end position="193"/>
    </location>
</feature>
<evidence type="ECO:0000259" key="8">
    <source>
        <dbReference type="PROSITE" id="PS51032"/>
    </source>
</evidence>
<dbReference type="InterPro" id="IPR036955">
    <property type="entry name" value="AP2/ERF_dom_sf"/>
</dbReference>
<dbReference type="InterPro" id="IPR016177">
    <property type="entry name" value="DNA-bd_dom_sf"/>
</dbReference>
<name>A0A498JXU9_MALDO</name>
<keyword evidence="3" id="KW-0238">DNA-binding</keyword>
<protein>
    <recommendedName>
        <fullName evidence="8">AP2/ERF domain-containing protein</fullName>
    </recommendedName>
</protein>
<feature type="compositionally biased region" description="Low complexity" evidence="7">
    <location>
        <begin position="444"/>
        <end position="457"/>
    </location>
</feature>
<reference evidence="9 10" key="1">
    <citation type="submission" date="2018-10" db="EMBL/GenBank/DDBJ databases">
        <title>A high-quality apple genome assembly.</title>
        <authorList>
            <person name="Hu J."/>
        </authorList>
    </citation>
    <scope>NUCLEOTIDE SEQUENCE [LARGE SCALE GENOMIC DNA]</scope>
    <source>
        <strain evidence="10">cv. HFTH1</strain>
        <tissue evidence="9">Young leaf</tissue>
    </source>
</reference>
<feature type="region of interest" description="Disordered" evidence="7">
    <location>
        <begin position="121"/>
        <end position="233"/>
    </location>
</feature>
<keyword evidence="4" id="KW-0804">Transcription</keyword>
<dbReference type="PANTHER" id="PTHR31190:SF421">
    <property type="entry name" value="ETHYLENE-RESPONSIVE TRANSCRIPTION FACTOR ERF110"/>
    <property type="match status" value="1"/>
</dbReference>
<evidence type="ECO:0000256" key="2">
    <source>
        <dbReference type="ARBA" id="ARBA00023015"/>
    </source>
</evidence>
<dbReference type="PROSITE" id="PS51032">
    <property type="entry name" value="AP2_ERF"/>
    <property type="match status" value="1"/>
</dbReference>
<evidence type="ECO:0000256" key="4">
    <source>
        <dbReference type="ARBA" id="ARBA00023163"/>
    </source>
</evidence>
<dbReference type="SMR" id="A0A498JXU9"/>
<feature type="compositionally biased region" description="Low complexity" evidence="7">
    <location>
        <begin position="194"/>
        <end position="221"/>
    </location>
</feature>
<dbReference type="Gramene" id="mRNA:MD05G0024900">
    <property type="protein sequence ID" value="mRNA:MD05G0024900"/>
    <property type="gene ID" value="MD05G0024900"/>
</dbReference>
<feature type="region of interest" description="Disordered" evidence="7">
    <location>
        <begin position="287"/>
        <end position="332"/>
    </location>
</feature>
<keyword evidence="2" id="KW-0805">Transcription regulation</keyword>
<dbReference type="InterPro" id="IPR001471">
    <property type="entry name" value="AP2/ERF_dom"/>
</dbReference>
<dbReference type="PANTHER" id="PTHR31190">
    <property type="entry name" value="DNA-BINDING DOMAIN"/>
    <property type="match status" value="1"/>
</dbReference>